<keyword evidence="2" id="KW-1185">Reference proteome</keyword>
<reference evidence="1 2" key="1">
    <citation type="submission" date="2019-04" db="EMBL/GenBank/DDBJ databases">
        <title>Genomic characterization of Staphylococcus petrasii strains.</title>
        <authorList>
            <person name="Vrbovska V."/>
            <person name="Kovarovic V."/>
            <person name="Maslanova I."/>
            <person name="Indrakova A."/>
            <person name="Petras P."/>
            <person name="Sedo O."/>
            <person name="Svec P."/>
            <person name="Fisarova L."/>
            <person name="Sedlacek I."/>
            <person name="Doskar J."/>
            <person name="Pantucek R."/>
        </authorList>
    </citation>
    <scope>NUCLEOTIDE SEQUENCE [LARGE SCALE GENOMIC DNA]</scope>
    <source>
        <strain evidence="1 2">CCM 8529</strain>
    </source>
</reference>
<name>A0A4Z1BBL9_9STAP</name>
<evidence type="ECO:0000313" key="2">
    <source>
        <dbReference type="Proteomes" id="UP000297459"/>
    </source>
</evidence>
<dbReference type="Proteomes" id="UP000297459">
    <property type="component" value="Unassembled WGS sequence"/>
</dbReference>
<dbReference type="EMBL" id="SRPJ01000002">
    <property type="protein sequence ID" value="TGN27708.1"/>
    <property type="molecule type" value="Genomic_DNA"/>
</dbReference>
<dbReference type="InterPro" id="IPR006523">
    <property type="entry name" value="RinA"/>
</dbReference>
<dbReference type="AlphaFoldDB" id="A0A4Z1BBL9"/>
<gene>
    <name evidence="1" type="ORF">E2558_07615</name>
</gene>
<dbReference type="RefSeq" id="WP_126565774.1">
    <property type="nucleotide sequence ID" value="NZ_BMCY01000002.1"/>
</dbReference>
<organism evidence="1 2">
    <name type="scientific">Staphylococcus pragensis</name>
    <dbReference type="NCBI Taxonomy" id="1611836"/>
    <lineage>
        <taxon>Bacteria</taxon>
        <taxon>Bacillati</taxon>
        <taxon>Bacillota</taxon>
        <taxon>Bacilli</taxon>
        <taxon>Bacillales</taxon>
        <taxon>Staphylococcaceae</taxon>
        <taxon>Staphylococcus</taxon>
    </lineage>
</organism>
<protein>
    <submittedName>
        <fullName evidence="1">Transcriptional regulator</fullName>
    </submittedName>
</protein>
<proteinExistence type="predicted"/>
<comment type="caution">
    <text evidence="1">The sequence shown here is derived from an EMBL/GenBank/DDBJ whole genome shotgun (WGS) entry which is preliminary data.</text>
</comment>
<accession>A0A4Z1BBL9</accession>
<evidence type="ECO:0000313" key="1">
    <source>
        <dbReference type="EMBL" id="TGN27708.1"/>
    </source>
</evidence>
<dbReference type="NCBIfam" id="TIGR01636">
    <property type="entry name" value="phage_rinA"/>
    <property type="match status" value="1"/>
</dbReference>
<sequence length="121" mass="14629">MLTIERHDIKKLEDYIEHIEQYRKEMKFTYFELLNNTNSETNNIGMKNKYERLCNIVNGVDQLINEADNETKEIMRFRYWECPIGCYEWQDIADYFGISKTSMLRKRDAIIRRLATLIGYV</sequence>